<evidence type="ECO:0000313" key="5">
    <source>
        <dbReference type="Proteomes" id="UP000792063"/>
    </source>
</evidence>
<dbReference type="Pfam" id="PF07859">
    <property type="entry name" value="Abhydrolase_3"/>
    <property type="match status" value="3"/>
</dbReference>
<dbReference type="PANTHER" id="PTHR48081">
    <property type="entry name" value="AB HYDROLASE SUPERFAMILY PROTEIN C4A8.06C"/>
    <property type="match status" value="1"/>
</dbReference>
<proteinExistence type="predicted"/>
<dbReference type="GO" id="GO:0016787">
    <property type="term" value="F:hydrolase activity"/>
    <property type="evidence" value="ECO:0007669"/>
    <property type="project" value="UniProtKB-KW"/>
</dbReference>
<reference evidence="4" key="2">
    <citation type="submission" date="2020-06" db="EMBL/GenBank/DDBJ databases">
        <authorList>
            <person name="Studholme D.J."/>
        </authorList>
    </citation>
    <scope>NUCLEOTIDE SEQUENCE</scope>
    <source>
        <strain evidence="4">NZFS 3630</strain>
    </source>
</reference>
<dbReference type="InterPro" id="IPR029058">
    <property type="entry name" value="AB_hydrolase_fold"/>
</dbReference>
<gene>
    <name evidence="4" type="ORF">JM18_000417</name>
</gene>
<dbReference type="SUPFAM" id="SSF53474">
    <property type="entry name" value="alpha/beta-Hydrolases"/>
    <property type="match status" value="3"/>
</dbReference>
<reference evidence="4" key="1">
    <citation type="journal article" date="2015" name="Genom Data">
        <title>Genome sequences of six Phytophthora species associated with forests in New Zealand.</title>
        <authorList>
            <person name="Studholme D.J."/>
            <person name="McDougal R.L."/>
            <person name="Sambles C."/>
            <person name="Hansen E."/>
            <person name="Hardy G."/>
            <person name="Grant M."/>
            <person name="Ganley R.J."/>
            <person name="Williams N.M."/>
        </authorList>
    </citation>
    <scope>NUCLEOTIDE SEQUENCE</scope>
    <source>
        <strain evidence="4">NZFS 3630</strain>
    </source>
</reference>
<dbReference type="Proteomes" id="UP000792063">
    <property type="component" value="Unassembled WGS sequence"/>
</dbReference>
<dbReference type="Gene3D" id="3.40.50.1820">
    <property type="entry name" value="alpha/beta hydrolase"/>
    <property type="match status" value="3"/>
</dbReference>
<feature type="domain" description="Alpha/beta hydrolase fold-3" evidence="3">
    <location>
        <begin position="602"/>
        <end position="815"/>
    </location>
</feature>
<feature type="transmembrane region" description="Helical" evidence="2">
    <location>
        <begin position="56"/>
        <end position="76"/>
    </location>
</feature>
<feature type="domain" description="Alpha/beta hydrolase fold-3" evidence="3">
    <location>
        <begin position="221"/>
        <end position="434"/>
    </location>
</feature>
<evidence type="ECO:0000313" key="4">
    <source>
        <dbReference type="EMBL" id="KAG2532525.1"/>
    </source>
</evidence>
<evidence type="ECO:0000256" key="2">
    <source>
        <dbReference type="SAM" id="Phobius"/>
    </source>
</evidence>
<feature type="transmembrane region" description="Helical" evidence="2">
    <location>
        <begin position="110"/>
        <end position="133"/>
    </location>
</feature>
<dbReference type="EMBL" id="JPWU03000009">
    <property type="protein sequence ID" value="KAG2532525.1"/>
    <property type="molecule type" value="Genomic_DNA"/>
</dbReference>
<evidence type="ECO:0000259" key="3">
    <source>
        <dbReference type="Pfam" id="PF07859"/>
    </source>
</evidence>
<dbReference type="InterPro" id="IPR050300">
    <property type="entry name" value="GDXG_lipolytic_enzyme"/>
</dbReference>
<evidence type="ECO:0000256" key="1">
    <source>
        <dbReference type="ARBA" id="ARBA00022801"/>
    </source>
</evidence>
<keyword evidence="2" id="KW-0472">Membrane</keyword>
<name>A0A921VHK4_9STRA</name>
<dbReference type="PANTHER" id="PTHR48081:SF8">
    <property type="entry name" value="ALPHA_BETA HYDROLASE FOLD-3 DOMAIN-CONTAINING PROTEIN-RELATED"/>
    <property type="match status" value="1"/>
</dbReference>
<comment type="caution">
    <text evidence="4">The sequence shown here is derived from an EMBL/GenBank/DDBJ whole genome shotgun (WGS) entry which is preliminary data.</text>
</comment>
<feature type="domain" description="Alpha/beta hydrolase fold-3" evidence="3">
    <location>
        <begin position="988"/>
        <end position="1201"/>
    </location>
</feature>
<keyword evidence="2" id="KW-0812">Transmembrane</keyword>
<keyword evidence="1" id="KW-0378">Hydrolase</keyword>
<feature type="transmembrane region" description="Helical" evidence="2">
    <location>
        <begin position="457"/>
        <end position="480"/>
    </location>
</feature>
<feature type="transmembrane region" description="Helical" evidence="2">
    <location>
        <begin position="83"/>
        <end position="104"/>
    </location>
</feature>
<keyword evidence="2" id="KW-1133">Transmembrane helix</keyword>
<accession>A0A921VHK4</accession>
<dbReference type="AlphaFoldDB" id="A0A921VHK4"/>
<protein>
    <recommendedName>
        <fullName evidence="3">Alpha/beta hydrolase fold-3 domain-containing protein</fullName>
    </recommendedName>
</protein>
<organism evidence="4 5">
    <name type="scientific">Phytophthora kernoviae</name>
    <dbReference type="NCBI Taxonomy" id="325452"/>
    <lineage>
        <taxon>Eukaryota</taxon>
        <taxon>Sar</taxon>
        <taxon>Stramenopiles</taxon>
        <taxon>Oomycota</taxon>
        <taxon>Peronosporomycetes</taxon>
        <taxon>Peronosporales</taxon>
        <taxon>Peronosporaceae</taxon>
        <taxon>Phytophthora</taxon>
    </lineage>
</organism>
<dbReference type="InterPro" id="IPR013094">
    <property type="entry name" value="AB_hydrolase_3"/>
</dbReference>
<sequence>MYSRDVNSSLAQQDNLTSSQTWPTSIGEWLAASCFIIPPFAIHRSAFSMTGSLLDFGLHFALLGVFLAYFDVLHFGFQLAVPIIFLTIVLVYALLFAGFCYAAYPFATSFVLVPYIAIKMQVKLISLLAAYVARGFKPTFPEWTLVYEITIAMMRYTFLDYGHIVADVNAHRLRPPFEMHGKFVLKSNSHKHGTVPEKLVANGMEHMWLRDPVKKQHRVVVIHYHGGGYCISDPLQDVELANQTHTKLQQILKEKYQLDASIDVLLANYRMAPQFLYPTALNDCFDIYQYVLKHENISPDHVVFSGDSAGAEMSMTNCMRLRKESPELQPVAALCYSPVVDFSETDNDEKTPYCILAANFADNCLATYLRDVTDPEERRLVSPINHSLKDLPPIFLQWGTLERFYEQGLRFKAKADAEGVTNMELDILENIVHDPVMFPTAVSPAAEKGVQILPRSFGAAVISAIVTVLVVLFVVSYLAFCCAAVPYSSSAVKIPVVAIKLQFKVFSLFGAYAARGFKPEFPQWTFGYELTNKVLRYTFEQYGHLLADKNAHLLRPPFEMHGKLILKSNSRKHGTVPEKLVANGMDHMWLRDPVKKEHRVVVIHFHGGGYTVSDPLQDVELANLTHTKLQQALKSQYQLDVSVDVLLANYRMAPQFLYPTAVNDCFDMYKYVLEHENISPDHVVFSGDSAGGEMTITNCMRLRDSTPELKPAAALCYSPFVDLAEKGGDEVTPHCCLAANWLDNAGATYLRSVDDPDAAFKVSPINKDLKDLPPTFLQFGTLERFYKQGLRFKAKADAQGVTNMELDLLENMVHDPVMLPTMVSPAAEGAISTAFFVLLAVKLFMIVLSVVIILLVIAYVLLFAGFCYAAYPFATSFVLVPYIAIKMQVKLISLLAAYVARGFKPTFPEWTLVYEITIAMMRYTFLDYGHIVADVNAHRLRPPFEVHGKFVLKSNSHKHGTVPEKLVANGMEHMWLRDPVKKQHRVVVIHYHGGGYCISDPLQDVELANQTHTKLQQILKEKYQLDASIDVLLANYRMAPQFLYPTALNDCFDIYQYVLKHENISPDHVVFSGDSAGAEMSMTNCMRLRKESPELQPVAALCYSPVVDFSETDNDEKTPYCILAANFADNCLATYLRDVTDPEERRLVSPINHSLKDLPPIFLQWGTLERFYEQGLRFKAKADAEGVTNMELDILENIVHDPVMFPTAVSPAAEKGIHHGCEFAARYLARVLSAKASPV</sequence>